<dbReference type="Gene3D" id="2.160.20.10">
    <property type="entry name" value="Single-stranded right-handed beta-helix, Pectin lyase-like"/>
    <property type="match status" value="1"/>
</dbReference>
<comment type="caution">
    <text evidence="3">The sequence shown here is derived from an EMBL/GenBank/DDBJ whole genome shotgun (WGS) entry which is preliminary data.</text>
</comment>
<protein>
    <recommendedName>
        <fullName evidence="2">Rhamnogalacturonase A/B/Epimerase-like pectate lyase domain-containing protein</fullName>
    </recommendedName>
</protein>
<proteinExistence type="predicted"/>
<sequence length="313" mass="34674">MNMGLTGIGVCLIVVLGWMIFFGESPDHVLRVEDFGAVGNDGKDDSEAIQRAIDASAEQKRGPVVMTTHQKYTIQKGIVLKEGVEIQFGHQSEWLIEGDFRVLKVEKNARIEGGLLMVQTDGFSSEVIYLDGEEQFWTWDQTGIEDVKVINTSGSNQGTGVLFHADQSDEFISFVDVEGVTVTGFHTGLKLQADPPEGEEYNFVNGNRFVNLTLEDCVRCINLQSGVSVPNEVSGNQFINIQIQLTDDIESAITITGSDNQIEAMVWDYESFPSSESMIRFDENSQRNSFMSNLPPDLVEDYGATNQSTSPLY</sequence>
<name>A0A838CWJ7_9BACI</name>
<evidence type="ECO:0000259" key="2">
    <source>
        <dbReference type="Pfam" id="PF12708"/>
    </source>
</evidence>
<feature type="domain" description="Rhamnogalacturonase A/B/Epimerase-like pectate lyase" evidence="2">
    <location>
        <begin position="31"/>
        <end position="86"/>
    </location>
</feature>
<dbReference type="InterPro" id="IPR011050">
    <property type="entry name" value="Pectin_lyase_fold/virulence"/>
</dbReference>
<dbReference type="Proteomes" id="UP000571017">
    <property type="component" value="Unassembled WGS sequence"/>
</dbReference>
<dbReference type="AlphaFoldDB" id="A0A838CWJ7"/>
<feature type="region of interest" description="Disordered" evidence="1">
    <location>
        <begin position="292"/>
        <end position="313"/>
    </location>
</feature>
<dbReference type="SUPFAM" id="SSF51126">
    <property type="entry name" value="Pectin lyase-like"/>
    <property type="match status" value="1"/>
</dbReference>
<feature type="compositionally biased region" description="Polar residues" evidence="1">
    <location>
        <begin position="304"/>
        <end position="313"/>
    </location>
</feature>
<dbReference type="Pfam" id="PF12708">
    <property type="entry name" value="Pect-lyase_RHGA_epim"/>
    <property type="match status" value="1"/>
</dbReference>
<gene>
    <name evidence="3" type="ORF">H0266_15695</name>
</gene>
<dbReference type="InterPro" id="IPR012334">
    <property type="entry name" value="Pectin_lyas_fold"/>
</dbReference>
<keyword evidence="4" id="KW-1185">Reference proteome</keyword>
<accession>A0A838CWJ7</accession>
<evidence type="ECO:0000313" key="4">
    <source>
        <dbReference type="Proteomes" id="UP000571017"/>
    </source>
</evidence>
<organism evidence="3 4">
    <name type="scientific">Halobacillus locisalis</name>
    <dbReference type="NCBI Taxonomy" id="220753"/>
    <lineage>
        <taxon>Bacteria</taxon>
        <taxon>Bacillati</taxon>
        <taxon>Bacillota</taxon>
        <taxon>Bacilli</taxon>
        <taxon>Bacillales</taxon>
        <taxon>Bacillaceae</taxon>
        <taxon>Halobacillus</taxon>
    </lineage>
</organism>
<reference evidence="3 4" key="1">
    <citation type="journal article" date="2004" name="Extremophiles">
        <title>Halobacillus locisalis sp. nov., a halophilic bacterium isolated from a marine solar saltern of the Yellow Sea in Korea.</title>
        <authorList>
            <person name="Yoon J.H."/>
            <person name="Kang K.H."/>
            <person name="Oh T.K."/>
            <person name="Park Y.H."/>
        </authorList>
    </citation>
    <scope>NUCLEOTIDE SEQUENCE [LARGE SCALE GENOMIC DNA]</scope>
    <source>
        <strain evidence="3 4">KCTC 3788</strain>
    </source>
</reference>
<evidence type="ECO:0000256" key="1">
    <source>
        <dbReference type="SAM" id="MobiDB-lite"/>
    </source>
</evidence>
<dbReference type="InterPro" id="IPR024535">
    <property type="entry name" value="RHGA/B-epi-like_pectate_lyase"/>
</dbReference>
<dbReference type="EMBL" id="JACEFG010000003">
    <property type="protein sequence ID" value="MBA2176340.1"/>
    <property type="molecule type" value="Genomic_DNA"/>
</dbReference>
<evidence type="ECO:0000313" key="3">
    <source>
        <dbReference type="EMBL" id="MBA2176340.1"/>
    </source>
</evidence>